<feature type="domain" description="IrrE N-terminal-like" evidence="1">
    <location>
        <begin position="52"/>
        <end position="174"/>
    </location>
</feature>
<comment type="caution">
    <text evidence="2">The sequence shown here is derived from an EMBL/GenBank/DDBJ whole genome shotgun (WGS) entry which is preliminary data.</text>
</comment>
<dbReference type="Gene3D" id="1.10.10.2910">
    <property type="match status" value="1"/>
</dbReference>
<dbReference type="RefSeq" id="WP_285071422.1">
    <property type="nucleotide sequence ID" value="NZ_JASOPA010000011.1"/>
</dbReference>
<proteinExistence type="predicted"/>
<dbReference type="InterPro" id="IPR052345">
    <property type="entry name" value="Rad_response_metalloprotease"/>
</dbReference>
<name>A0AAW6Y713_NEISU</name>
<dbReference type="AlphaFoldDB" id="A0AAW6Y713"/>
<gene>
    <name evidence="2" type="ORF">QP451_09705</name>
</gene>
<dbReference type="PANTHER" id="PTHR43236">
    <property type="entry name" value="ANTITOXIN HIGA1"/>
    <property type="match status" value="1"/>
</dbReference>
<dbReference type="PANTHER" id="PTHR43236:SF1">
    <property type="entry name" value="BLL7220 PROTEIN"/>
    <property type="match status" value="1"/>
</dbReference>
<organism evidence="2 3">
    <name type="scientific">Neisseria subflava</name>
    <dbReference type="NCBI Taxonomy" id="28449"/>
    <lineage>
        <taxon>Bacteria</taxon>
        <taxon>Pseudomonadati</taxon>
        <taxon>Pseudomonadota</taxon>
        <taxon>Betaproteobacteria</taxon>
        <taxon>Neisseriales</taxon>
        <taxon>Neisseriaceae</taxon>
        <taxon>Neisseria</taxon>
    </lineage>
</organism>
<reference evidence="2" key="1">
    <citation type="submission" date="2023-05" db="EMBL/GenBank/DDBJ databases">
        <title>Cataloging the Phylogenetic Diversity of Human Bladder Bacteria.</title>
        <authorList>
            <person name="Du J."/>
        </authorList>
    </citation>
    <scope>NUCLEOTIDE SEQUENCE</scope>
    <source>
        <strain evidence="2">UMB1050</strain>
    </source>
</reference>
<evidence type="ECO:0000313" key="2">
    <source>
        <dbReference type="EMBL" id="MDK7243297.1"/>
    </source>
</evidence>
<evidence type="ECO:0000313" key="3">
    <source>
        <dbReference type="Proteomes" id="UP001236303"/>
    </source>
</evidence>
<evidence type="ECO:0000259" key="1">
    <source>
        <dbReference type="Pfam" id="PF06114"/>
    </source>
</evidence>
<dbReference type="Proteomes" id="UP001236303">
    <property type="component" value="Unassembled WGS sequence"/>
</dbReference>
<sequence length="179" mass="20953">MTPEILLEKLFNQKILQEIVPINVEEICSHYNISIEHKFYSDDTVGQIEFPPNNGAARIFINPLENSHINRRRFTIAHELGHFFLHKDSTPDGFTDTTRTMSRTASYWDRVESEANDFAARLLMPENFILSEGNKVIEKFKKFYNQDLIPKDYFISEMAQIFNVSVQAMTYRLKNLDII</sequence>
<dbReference type="Pfam" id="PF06114">
    <property type="entry name" value="Peptidase_M78"/>
    <property type="match status" value="1"/>
</dbReference>
<accession>A0AAW6Y713</accession>
<dbReference type="EMBL" id="JASOPA010000011">
    <property type="protein sequence ID" value="MDK7243297.1"/>
    <property type="molecule type" value="Genomic_DNA"/>
</dbReference>
<dbReference type="InterPro" id="IPR010359">
    <property type="entry name" value="IrrE_HExxH"/>
</dbReference>
<protein>
    <submittedName>
        <fullName evidence="2">ImmA/IrrE family metallo-endopeptidase</fullName>
    </submittedName>
</protein>